<accession>A0AAE1KMB5</accession>
<feature type="region of interest" description="Disordered" evidence="1">
    <location>
        <begin position="70"/>
        <end position="90"/>
    </location>
</feature>
<dbReference type="EMBL" id="JAWQEG010001829">
    <property type="protein sequence ID" value="KAK3876397.1"/>
    <property type="molecule type" value="Genomic_DNA"/>
</dbReference>
<keyword evidence="3" id="KW-1185">Reference proteome</keyword>
<dbReference type="Proteomes" id="UP001286313">
    <property type="component" value="Unassembled WGS sequence"/>
</dbReference>
<evidence type="ECO:0000313" key="3">
    <source>
        <dbReference type="Proteomes" id="UP001286313"/>
    </source>
</evidence>
<dbReference type="AlphaFoldDB" id="A0AAE1KMB5"/>
<gene>
    <name evidence="2" type="ORF">Pcinc_018830</name>
</gene>
<proteinExistence type="predicted"/>
<evidence type="ECO:0000313" key="2">
    <source>
        <dbReference type="EMBL" id="KAK3876397.1"/>
    </source>
</evidence>
<sequence>MKTRRCLGRRGDNRGKILSLPGCEWKLRACQPHSSKTELGSFSGVYTEQTWQMASFKSTFPFNPSVGRLDTPVWQAGSPPTDPGETLGRV</sequence>
<name>A0AAE1KMB5_PETCI</name>
<reference evidence="2" key="1">
    <citation type="submission" date="2023-10" db="EMBL/GenBank/DDBJ databases">
        <title>Genome assemblies of two species of porcelain crab, Petrolisthes cinctipes and Petrolisthes manimaculis (Anomura: Porcellanidae).</title>
        <authorList>
            <person name="Angst P."/>
        </authorList>
    </citation>
    <scope>NUCLEOTIDE SEQUENCE</scope>
    <source>
        <strain evidence="2">PB745_01</strain>
        <tissue evidence="2">Gill</tissue>
    </source>
</reference>
<protein>
    <submittedName>
        <fullName evidence="2">Uncharacterized protein</fullName>
    </submittedName>
</protein>
<organism evidence="2 3">
    <name type="scientific">Petrolisthes cinctipes</name>
    <name type="common">Flat porcelain crab</name>
    <dbReference type="NCBI Taxonomy" id="88211"/>
    <lineage>
        <taxon>Eukaryota</taxon>
        <taxon>Metazoa</taxon>
        <taxon>Ecdysozoa</taxon>
        <taxon>Arthropoda</taxon>
        <taxon>Crustacea</taxon>
        <taxon>Multicrustacea</taxon>
        <taxon>Malacostraca</taxon>
        <taxon>Eumalacostraca</taxon>
        <taxon>Eucarida</taxon>
        <taxon>Decapoda</taxon>
        <taxon>Pleocyemata</taxon>
        <taxon>Anomura</taxon>
        <taxon>Galatheoidea</taxon>
        <taxon>Porcellanidae</taxon>
        <taxon>Petrolisthes</taxon>
    </lineage>
</organism>
<comment type="caution">
    <text evidence="2">The sequence shown here is derived from an EMBL/GenBank/DDBJ whole genome shotgun (WGS) entry which is preliminary data.</text>
</comment>
<evidence type="ECO:0000256" key="1">
    <source>
        <dbReference type="SAM" id="MobiDB-lite"/>
    </source>
</evidence>